<dbReference type="AlphaFoldDB" id="A0A2U8I947"/>
<dbReference type="Proteomes" id="UP000261875">
    <property type="component" value="Chromosome"/>
</dbReference>
<dbReference type="EMBL" id="CP021659">
    <property type="protein sequence ID" value="AWK14524.1"/>
    <property type="molecule type" value="Genomic_DNA"/>
</dbReference>
<name>A0A2U8I947_9GAMM</name>
<gene>
    <name evidence="1" type="ORF">CCS41_08625</name>
</gene>
<evidence type="ECO:0000313" key="2">
    <source>
        <dbReference type="Proteomes" id="UP000261875"/>
    </source>
</evidence>
<accession>A0A2U8I947</accession>
<evidence type="ECO:0000313" key="1">
    <source>
        <dbReference type="EMBL" id="AWK14524.1"/>
    </source>
</evidence>
<sequence>MERLWKVMNEQTRNNRYYPSKQSFKNDILNFFEVKLPQMASSLVSRLNDNFQALNPAS</sequence>
<reference evidence="1 2" key="1">
    <citation type="submission" date="2017-05" db="EMBL/GenBank/DDBJ databases">
        <title>Genome sequence of Candidatus Fukatsuia symbiotica and Candidatus Hamiltonella defensa from Acyrthosiphon pisum strain 5D.</title>
        <authorList>
            <person name="Patel V.A."/>
            <person name="Chevignon G."/>
            <person name="Russell J.A."/>
            <person name="Oliver K.M."/>
        </authorList>
    </citation>
    <scope>NUCLEOTIDE SEQUENCE [LARGE SCALE GENOMIC DNA]</scope>
    <source>
        <strain evidence="1 2">5D</strain>
    </source>
</reference>
<protein>
    <recommendedName>
        <fullName evidence="3">Transposase</fullName>
    </recommendedName>
</protein>
<dbReference type="KEGG" id="fsm:CCS41_08625"/>
<evidence type="ECO:0008006" key="3">
    <source>
        <dbReference type="Google" id="ProtNLM"/>
    </source>
</evidence>
<organism evidence="1 2">
    <name type="scientific">Candidatus Fukatsuia symbiotica</name>
    <dbReference type="NCBI Taxonomy" id="1878942"/>
    <lineage>
        <taxon>Bacteria</taxon>
        <taxon>Pseudomonadati</taxon>
        <taxon>Pseudomonadota</taxon>
        <taxon>Gammaproteobacteria</taxon>
        <taxon>Enterobacterales</taxon>
        <taxon>Yersiniaceae</taxon>
        <taxon>Candidatus Fukatsuia</taxon>
    </lineage>
</organism>
<proteinExistence type="predicted"/>
<keyword evidence="2" id="KW-1185">Reference proteome</keyword>